<dbReference type="SUPFAM" id="SSF56784">
    <property type="entry name" value="HAD-like"/>
    <property type="match status" value="1"/>
</dbReference>
<protein>
    <recommendedName>
        <fullName evidence="3">Capsule biosynthesis phosphatase</fullName>
    </recommendedName>
</protein>
<name>A0A1M5WC23_9BACT</name>
<dbReference type="Gene3D" id="3.40.50.1000">
    <property type="entry name" value="HAD superfamily/HAD-like"/>
    <property type="match status" value="1"/>
</dbReference>
<dbReference type="OrthoDB" id="5431039at2"/>
<reference evidence="1 2" key="1">
    <citation type="submission" date="2016-11" db="EMBL/GenBank/DDBJ databases">
        <authorList>
            <person name="Jaros S."/>
            <person name="Januszkiewicz K."/>
            <person name="Wedrychowicz H."/>
        </authorList>
    </citation>
    <scope>NUCLEOTIDE SEQUENCE [LARGE SCALE GENOMIC DNA]</scope>
    <source>
        <strain evidence="1 2">DSM 9705</strain>
    </source>
</reference>
<dbReference type="InterPro" id="IPR023214">
    <property type="entry name" value="HAD_sf"/>
</dbReference>
<dbReference type="AlphaFoldDB" id="A0A1M5WC23"/>
<sequence length="131" mass="14575">MIICVDFDGTIVDHRYPELGKPVPEAVTWLKRLQACGAKIILFTMRSEQGIAGDTLLDAVRYLQDQGIELHGVNTNPDQQSWTSSPKAYADIYVDDAAFGCPLIRPSGFSRPCVDWKKVGPALEHLCLSRR</sequence>
<dbReference type="RefSeq" id="WP_073375960.1">
    <property type="nucleotide sequence ID" value="NZ_FQXS01000012.1"/>
</dbReference>
<dbReference type="InterPro" id="IPR036412">
    <property type="entry name" value="HAD-like_sf"/>
</dbReference>
<dbReference type="EMBL" id="FQXS01000012">
    <property type="protein sequence ID" value="SHH84997.1"/>
    <property type="molecule type" value="Genomic_DNA"/>
</dbReference>
<keyword evidence="2" id="KW-1185">Reference proteome</keyword>
<evidence type="ECO:0000313" key="1">
    <source>
        <dbReference type="EMBL" id="SHH84997.1"/>
    </source>
</evidence>
<organism evidence="1 2">
    <name type="scientific">Desulfofustis glycolicus DSM 9705</name>
    <dbReference type="NCBI Taxonomy" id="1121409"/>
    <lineage>
        <taxon>Bacteria</taxon>
        <taxon>Pseudomonadati</taxon>
        <taxon>Thermodesulfobacteriota</taxon>
        <taxon>Desulfobulbia</taxon>
        <taxon>Desulfobulbales</taxon>
        <taxon>Desulfocapsaceae</taxon>
        <taxon>Desulfofustis</taxon>
    </lineage>
</organism>
<accession>A0A1M5WC23</accession>
<evidence type="ECO:0000313" key="2">
    <source>
        <dbReference type="Proteomes" id="UP000184139"/>
    </source>
</evidence>
<proteinExistence type="predicted"/>
<dbReference type="Proteomes" id="UP000184139">
    <property type="component" value="Unassembled WGS sequence"/>
</dbReference>
<evidence type="ECO:0008006" key="3">
    <source>
        <dbReference type="Google" id="ProtNLM"/>
    </source>
</evidence>
<dbReference type="STRING" id="1121409.SAMN02745124_02193"/>
<gene>
    <name evidence="1" type="ORF">SAMN02745124_02193</name>
</gene>